<evidence type="ECO:0000313" key="2">
    <source>
        <dbReference type="EMBL" id="MBB3107345.1"/>
    </source>
</evidence>
<evidence type="ECO:0000259" key="1">
    <source>
        <dbReference type="Pfam" id="PF14090"/>
    </source>
</evidence>
<organism evidence="2 3">
    <name type="scientific">Psychrobacter luti</name>
    <dbReference type="NCBI Taxonomy" id="198481"/>
    <lineage>
        <taxon>Bacteria</taxon>
        <taxon>Pseudomonadati</taxon>
        <taxon>Pseudomonadota</taxon>
        <taxon>Gammaproteobacteria</taxon>
        <taxon>Moraxellales</taxon>
        <taxon>Moraxellaceae</taxon>
        <taxon>Psychrobacter</taxon>
    </lineage>
</organism>
<comment type="caution">
    <text evidence="2">The sequence shown here is derived from an EMBL/GenBank/DDBJ whole genome shotgun (WGS) entry which is preliminary data.</text>
</comment>
<dbReference type="Pfam" id="PF14090">
    <property type="entry name" value="HTH_39"/>
    <property type="match status" value="1"/>
</dbReference>
<protein>
    <submittedName>
        <fullName evidence="2">Putative transcriptional regulator</fullName>
    </submittedName>
</protein>
<accession>A0A839TH66</accession>
<keyword evidence="3" id="KW-1185">Reference proteome</keyword>
<dbReference type="InterPro" id="IPR055245">
    <property type="entry name" value="HTH_proteobacteria"/>
</dbReference>
<dbReference type="Proteomes" id="UP000588111">
    <property type="component" value="Unassembled WGS sequence"/>
</dbReference>
<dbReference type="EMBL" id="JACHXL010000004">
    <property type="protein sequence ID" value="MBB3107345.1"/>
    <property type="molecule type" value="Genomic_DNA"/>
</dbReference>
<dbReference type="AlphaFoldDB" id="A0A839TH66"/>
<proteinExistence type="predicted"/>
<dbReference type="RefSeq" id="WP_183620858.1">
    <property type="nucleotide sequence ID" value="NZ_CAJHAH010000005.1"/>
</dbReference>
<name>A0A839TH66_9GAMM</name>
<evidence type="ECO:0000313" key="3">
    <source>
        <dbReference type="Proteomes" id="UP000588111"/>
    </source>
</evidence>
<feature type="domain" description="Winged helix-turn-helix" evidence="1">
    <location>
        <begin position="7"/>
        <end position="55"/>
    </location>
</feature>
<gene>
    <name evidence="2" type="ORF">FHS24_001870</name>
</gene>
<reference evidence="2 3" key="1">
    <citation type="submission" date="2020-08" db="EMBL/GenBank/DDBJ databases">
        <title>Genomic Encyclopedia of Type Strains, Phase III (KMG-III): the genomes of soil and plant-associated and newly described type strains.</title>
        <authorList>
            <person name="Whitman W."/>
        </authorList>
    </citation>
    <scope>NUCLEOTIDE SEQUENCE [LARGE SCALE GENOMIC DNA]</scope>
    <source>
        <strain evidence="2 3">CECT 5885</strain>
    </source>
</reference>
<sequence length="81" mass="9647">MDKLKRSQNQIIKDHLLTGEPITRWQAIELYRIATLPTRINQLENTGLTIHRKRIDKDGKHWHVYWLDKTTLSKINNEATK</sequence>